<evidence type="ECO:0000313" key="8">
    <source>
        <dbReference type="Proteomes" id="UP000694906"/>
    </source>
</evidence>
<evidence type="ECO:0000256" key="4">
    <source>
        <dbReference type="ARBA" id="ARBA00023136"/>
    </source>
</evidence>
<evidence type="ECO:0000256" key="3">
    <source>
        <dbReference type="ARBA" id="ARBA00022989"/>
    </source>
</evidence>
<dbReference type="SMART" id="SM00724">
    <property type="entry name" value="TLC"/>
    <property type="match status" value="1"/>
</dbReference>
<dbReference type="InterPro" id="IPR050846">
    <property type="entry name" value="TLCD"/>
</dbReference>
<sequence>MLLTLAWGSLFFPGLFSLSTWALRRWRPAWSYNDCVMVGTRVVSSVQAVLATGAGIIIIRSCSNVVSDSTPSLGKRKVKKRWREQESETDLRHWLAREYVWFLIPYMVYDCYAMYLCDWCRIKEQNPGHSFVFRNFLSQNRLMITHHMVILFVLVPVAQSFRGDLGDFFVGCIFTAELSTPFVSLGRVLIQRKQQHTLLYKVNGIVTLTSFFCCRILLFPFMYWSYGQHQGLSLLQVPYNIPFFCNVANAFLISPQIYWFSLLCKKALRLFDTPQDKKDG</sequence>
<proteinExistence type="predicted"/>
<reference evidence="9" key="1">
    <citation type="submission" date="2025-08" db="UniProtKB">
        <authorList>
            <consortium name="RefSeq"/>
        </authorList>
    </citation>
    <scope>IDENTIFICATION</scope>
</reference>
<dbReference type="Pfam" id="PF03798">
    <property type="entry name" value="TRAM_LAG1_CLN8"/>
    <property type="match status" value="1"/>
</dbReference>
<evidence type="ECO:0000256" key="2">
    <source>
        <dbReference type="ARBA" id="ARBA00022692"/>
    </source>
</evidence>
<evidence type="ECO:0000256" key="6">
    <source>
        <dbReference type="SAM" id="Phobius"/>
    </source>
</evidence>
<comment type="subcellular location">
    <subcellularLocation>
        <location evidence="1">Membrane</location>
        <topology evidence="1">Multi-pass membrane protein</topology>
    </subcellularLocation>
</comment>
<accession>A0AAX6RDB4</accession>
<evidence type="ECO:0000313" key="9">
    <source>
        <dbReference type="RefSeq" id="XP_021093808.1"/>
    </source>
</evidence>
<keyword evidence="3 6" id="KW-1133">Transmembrane helix</keyword>
<gene>
    <name evidence="9" type="primary">Fam57a</name>
</gene>
<keyword evidence="4 5" id="KW-0472">Membrane</keyword>
<name>A0AAX6RDB4_HETGA</name>
<dbReference type="PROSITE" id="PS50922">
    <property type="entry name" value="TLC"/>
    <property type="match status" value="1"/>
</dbReference>
<protein>
    <submittedName>
        <fullName evidence="9">Protein FAM57A isoform X1</fullName>
    </submittedName>
</protein>
<feature type="transmembrane region" description="Helical" evidence="6">
    <location>
        <begin position="241"/>
        <end position="260"/>
    </location>
</feature>
<evidence type="ECO:0000256" key="1">
    <source>
        <dbReference type="ARBA" id="ARBA00004141"/>
    </source>
</evidence>
<feature type="transmembrane region" description="Helical" evidence="6">
    <location>
        <begin position="142"/>
        <end position="162"/>
    </location>
</feature>
<feature type="transmembrane region" description="Helical" evidence="6">
    <location>
        <begin position="168"/>
        <end position="190"/>
    </location>
</feature>
<evidence type="ECO:0000256" key="5">
    <source>
        <dbReference type="PROSITE-ProRule" id="PRU00205"/>
    </source>
</evidence>
<dbReference type="GO" id="GO:0055088">
    <property type="term" value="P:lipid homeostasis"/>
    <property type="evidence" value="ECO:0007669"/>
    <property type="project" value="TreeGrafter"/>
</dbReference>
<keyword evidence="8" id="KW-1185">Reference proteome</keyword>
<dbReference type="PANTHER" id="PTHR13439:SF20">
    <property type="entry name" value="TLC DOMAIN-CONTAINING PROTEIN 3A"/>
    <property type="match status" value="1"/>
</dbReference>
<feature type="transmembrane region" description="Helical" evidence="6">
    <location>
        <begin position="202"/>
        <end position="221"/>
    </location>
</feature>
<dbReference type="GO" id="GO:0016020">
    <property type="term" value="C:membrane"/>
    <property type="evidence" value="ECO:0007669"/>
    <property type="project" value="UniProtKB-SubCell"/>
</dbReference>
<evidence type="ECO:0000259" key="7">
    <source>
        <dbReference type="PROSITE" id="PS50922"/>
    </source>
</evidence>
<feature type="transmembrane region" description="Helical" evidence="6">
    <location>
        <begin position="99"/>
        <end position="121"/>
    </location>
</feature>
<organism evidence="8 9">
    <name type="scientific">Heterocephalus glaber</name>
    <name type="common">Naked mole rat</name>
    <dbReference type="NCBI Taxonomy" id="10181"/>
    <lineage>
        <taxon>Eukaryota</taxon>
        <taxon>Metazoa</taxon>
        <taxon>Chordata</taxon>
        <taxon>Craniata</taxon>
        <taxon>Vertebrata</taxon>
        <taxon>Euteleostomi</taxon>
        <taxon>Mammalia</taxon>
        <taxon>Eutheria</taxon>
        <taxon>Euarchontoglires</taxon>
        <taxon>Glires</taxon>
        <taxon>Rodentia</taxon>
        <taxon>Hystricomorpha</taxon>
        <taxon>Bathyergidae</taxon>
        <taxon>Heterocephalus</taxon>
    </lineage>
</organism>
<dbReference type="RefSeq" id="XP_021093808.1">
    <property type="nucleotide sequence ID" value="XM_021238149.1"/>
</dbReference>
<dbReference type="GeneID" id="101713167"/>
<keyword evidence="2 5" id="KW-0812">Transmembrane</keyword>
<dbReference type="AlphaFoldDB" id="A0AAX6RDB4"/>
<dbReference type="InterPro" id="IPR006634">
    <property type="entry name" value="TLC-dom"/>
</dbReference>
<dbReference type="PANTHER" id="PTHR13439">
    <property type="entry name" value="CT120 PROTEIN"/>
    <property type="match status" value="1"/>
</dbReference>
<dbReference type="GO" id="GO:0005783">
    <property type="term" value="C:endoplasmic reticulum"/>
    <property type="evidence" value="ECO:0007669"/>
    <property type="project" value="TreeGrafter"/>
</dbReference>
<dbReference type="CTD" id="79850"/>
<feature type="domain" description="TLC" evidence="7">
    <location>
        <begin position="33"/>
        <end position="272"/>
    </location>
</feature>
<dbReference type="Proteomes" id="UP000694906">
    <property type="component" value="Unplaced"/>
</dbReference>